<dbReference type="GO" id="GO:0008270">
    <property type="term" value="F:zinc ion binding"/>
    <property type="evidence" value="ECO:0007669"/>
    <property type="project" value="UniProtKB-KW"/>
</dbReference>
<dbReference type="SUPFAM" id="SSF48695">
    <property type="entry name" value="Multiheme cytochromes"/>
    <property type="match status" value="1"/>
</dbReference>
<feature type="compositionally biased region" description="Basic and acidic residues" evidence="4">
    <location>
        <begin position="192"/>
        <end position="207"/>
    </location>
</feature>
<keyword evidence="7" id="KW-1185">Reference proteome</keyword>
<gene>
    <name evidence="6" type="ORF">L484_002288</name>
</gene>
<dbReference type="CDD" id="cd19821">
    <property type="entry name" value="Bbox1_BBX-like"/>
    <property type="match status" value="1"/>
</dbReference>
<proteinExistence type="predicted"/>
<evidence type="ECO:0000313" key="6">
    <source>
        <dbReference type="EMBL" id="EXB44591.1"/>
    </source>
</evidence>
<feature type="compositionally biased region" description="Low complexity" evidence="4">
    <location>
        <begin position="133"/>
        <end position="153"/>
    </location>
</feature>
<keyword evidence="3" id="KW-0862">Zinc</keyword>
<dbReference type="Pfam" id="PF00643">
    <property type="entry name" value="zf-B_box"/>
    <property type="match status" value="1"/>
</dbReference>
<dbReference type="PANTHER" id="PTHR31717:SF60">
    <property type="entry name" value="B-BOX TYPE ZINC FINGER FAMILY PROTEIN"/>
    <property type="match status" value="1"/>
</dbReference>
<dbReference type="SMART" id="SM00336">
    <property type="entry name" value="BBOX"/>
    <property type="match status" value="1"/>
</dbReference>
<feature type="compositionally biased region" description="Acidic residues" evidence="4">
    <location>
        <begin position="114"/>
        <end position="126"/>
    </location>
</feature>
<sequence length="250" mass="27518">MRDCELCGLRARMHCESDQASLCWDCDEKVHGANFLVAKHTRSLLCHVCHSPTPWKASGPKLTPTVSVCENCVDCHGRRLERGRDEESQGGNDEDDEEDEDDEDEIDMLSVHDEDGDSDDQDEDGENQVVPWSCSSSAPPPLSAAAAASSSTTSEEEERLNSVSKRMREKTDLESDDEATSSGSFRSVKRPRLGEDYRSVAQDDHGQTESARSTAIISSLQRLTKDAITDVHDASATILGICKLSRDQSR</sequence>
<dbReference type="InterPro" id="IPR000315">
    <property type="entry name" value="Znf_B-box"/>
</dbReference>
<accession>W9RA56</accession>
<dbReference type="InterPro" id="IPR049808">
    <property type="entry name" value="CONSTANS-like_Bbox1"/>
</dbReference>
<dbReference type="KEGG" id="mnt:21385865"/>
<evidence type="ECO:0000256" key="2">
    <source>
        <dbReference type="ARBA" id="ARBA00022771"/>
    </source>
</evidence>
<feature type="domain" description="B box-type" evidence="5">
    <location>
        <begin position="1"/>
        <end position="45"/>
    </location>
</feature>
<dbReference type="InterPro" id="IPR036280">
    <property type="entry name" value="Multihaem_cyt_sf"/>
</dbReference>
<dbReference type="EMBL" id="KE343871">
    <property type="protein sequence ID" value="EXB44591.1"/>
    <property type="molecule type" value="Genomic_DNA"/>
</dbReference>
<reference evidence="7" key="1">
    <citation type="submission" date="2013-01" db="EMBL/GenBank/DDBJ databases">
        <title>Draft Genome Sequence of a Mulberry Tree, Morus notabilis C.K. Schneid.</title>
        <authorList>
            <person name="He N."/>
            <person name="Zhao S."/>
        </authorList>
    </citation>
    <scope>NUCLEOTIDE SEQUENCE</scope>
</reference>
<dbReference type="PANTHER" id="PTHR31717">
    <property type="entry name" value="ZINC FINGER PROTEIN CONSTANS-LIKE 10"/>
    <property type="match status" value="1"/>
</dbReference>
<evidence type="ECO:0000259" key="5">
    <source>
        <dbReference type="SMART" id="SM00336"/>
    </source>
</evidence>
<dbReference type="eggNOG" id="ENOG502S0GS">
    <property type="taxonomic scope" value="Eukaryota"/>
</dbReference>
<evidence type="ECO:0000256" key="1">
    <source>
        <dbReference type="ARBA" id="ARBA00022723"/>
    </source>
</evidence>
<organism evidence="6 7">
    <name type="scientific">Morus notabilis</name>
    <dbReference type="NCBI Taxonomy" id="981085"/>
    <lineage>
        <taxon>Eukaryota</taxon>
        <taxon>Viridiplantae</taxon>
        <taxon>Streptophyta</taxon>
        <taxon>Embryophyta</taxon>
        <taxon>Tracheophyta</taxon>
        <taxon>Spermatophyta</taxon>
        <taxon>Magnoliopsida</taxon>
        <taxon>eudicotyledons</taxon>
        <taxon>Gunneridae</taxon>
        <taxon>Pentapetalae</taxon>
        <taxon>rosids</taxon>
        <taxon>fabids</taxon>
        <taxon>Rosales</taxon>
        <taxon>Moraceae</taxon>
        <taxon>Moreae</taxon>
        <taxon>Morus</taxon>
    </lineage>
</organism>
<dbReference type="AlphaFoldDB" id="W9RA56"/>
<protein>
    <submittedName>
        <fullName evidence="6">Putative zinc finger protein CONSTANS-LIKE 11</fullName>
    </submittedName>
</protein>
<dbReference type="Proteomes" id="UP000030645">
    <property type="component" value="Unassembled WGS sequence"/>
</dbReference>
<evidence type="ECO:0000256" key="3">
    <source>
        <dbReference type="ARBA" id="ARBA00022833"/>
    </source>
</evidence>
<evidence type="ECO:0000256" key="4">
    <source>
        <dbReference type="SAM" id="MobiDB-lite"/>
    </source>
</evidence>
<feature type="region of interest" description="Disordered" evidence="4">
    <location>
        <begin position="82"/>
        <end position="213"/>
    </location>
</feature>
<dbReference type="OrthoDB" id="153872at2759"/>
<keyword evidence="2" id="KW-0863">Zinc-finger</keyword>
<evidence type="ECO:0000313" key="7">
    <source>
        <dbReference type="Proteomes" id="UP000030645"/>
    </source>
</evidence>
<keyword evidence="1" id="KW-0479">Metal-binding</keyword>
<feature type="compositionally biased region" description="Acidic residues" evidence="4">
    <location>
        <begin position="92"/>
        <end position="107"/>
    </location>
</feature>
<name>W9RA56_9ROSA</name>